<keyword evidence="6" id="KW-1185">Reference proteome</keyword>
<proteinExistence type="inferred from homology"/>
<comment type="similarity">
    <text evidence="3">Belongs to the flavoredoxin family.</text>
</comment>
<evidence type="ECO:0000313" key="6">
    <source>
        <dbReference type="Proteomes" id="UP000194141"/>
    </source>
</evidence>
<dbReference type="SUPFAM" id="SSF50475">
    <property type="entry name" value="FMN-binding split barrel"/>
    <property type="match status" value="1"/>
</dbReference>
<evidence type="ECO:0000256" key="2">
    <source>
        <dbReference type="ARBA" id="ARBA00022630"/>
    </source>
</evidence>
<comment type="cofactor">
    <cofactor evidence="1">
        <name>FMN</name>
        <dbReference type="ChEBI" id="CHEBI:58210"/>
    </cofactor>
</comment>
<organism evidence="5 6">
    <name type="scientific">Desulfurella amilsii</name>
    <dbReference type="NCBI Taxonomy" id="1562698"/>
    <lineage>
        <taxon>Bacteria</taxon>
        <taxon>Pseudomonadati</taxon>
        <taxon>Campylobacterota</taxon>
        <taxon>Desulfurellia</taxon>
        <taxon>Desulfurellales</taxon>
        <taxon>Desulfurellaceae</taxon>
        <taxon>Desulfurella</taxon>
    </lineage>
</organism>
<dbReference type="InterPro" id="IPR002563">
    <property type="entry name" value="Flavin_Rdtase-like_dom"/>
</dbReference>
<dbReference type="PANTHER" id="PTHR43567">
    <property type="entry name" value="FLAVOREDOXIN-RELATED-RELATED"/>
    <property type="match status" value="1"/>
</dbReference>
<dbReference type="Proteomes" id="UP000194141">
    <property type="component" value="Unassembled WGS sequence"/>
</dbReference>
<dbReference type="AlphaFoldDB" id="A0A1X4XUX8"/>
<dbReference type="SMART" id="SM00903">
    <property type="entry name" value="Flavin_Reduct"/>
    <property type="match status" value="1"/>
</dbReference>
<evidence type="ECO:0000256" key="3">
    <source>
        <dbReference type="ARBA" id="ARBA00038054"/>
    </source>
</evidence>
<dbReference type="GO" id="GO:0010181">
    <property type="term" value="F:FMN binding"/>
    <property type="evidence" value="ECO:0007669"/>
    <property type="project" value="InterPro"/>
</dbReference>
<dbReference type="Pfam" id="PF01613">
    <property type="entry name" value="Flavin_Reduct"/>
    <property type="match status" value="1"/>
</dbReference>
<evidence type="ECO:0000259" key="4">
    <source>
        <dbReference type="SMART" id="SM00903"/>
    </source>
</evidence>
<dbReference type="Gene3D" id="2.30.110.10">
    <property type="entry name" value="Electron Transport, Fmn-binding Protein, Chain A"/>
    <property type="match status" value="1"/>
</dbReference>
<dbReference type="EMBL" id="MDSU01000018">
    <property type="protein sequence ID" value="OSS41318.1"/>
    <property type="molecule type" value="Genomic_DNA"/>
</dbReference>
<feature type="domain" description="Flavin reductase like" evidence="4">
    <location>
        <begin position="1"/>
        <end position="120"/>
    </location>
</feature>
<dbReference type="InterPro" id="IPR052174">
    <property type="entry name" value="Flavoredoxin"/>
</dbReference>
<comment type="caution">
    <text evidence="5">The sequence shown here is derived from an EMBL/GenBank/DDBJ whole genome shotgun (WGS) entry which is preliminary data.</text>
</comment>
<gene>
    <name evidence="5" type="ORF">DESAMIL20_871</name>
</gene>
<accession>A0A1X4XUX8</accession>
<dbReference type="InterPro" id="IPR012349">
    <property type="entry name" value="Split_barrel_FMN-bd"/>
</dbReference>
<protein>
    <submittedName>
        <fullName evidence="5">Flavoredoxin</fullName>
    </submittedName>
</protein>
<name>A0A1X4XUX8_9BACT</name>
<evidence type="ECO:0000256" key="1">
    <source>
        <dbReference type="ARBA" id="ARBA00001917"/>
    </source>
</evidence>
<dbReference type="STRING" id="1562698.DESAMIL20_871"/>
<reference evidence="5 6" key="1">
    <citation type="journal article" date="2017" name="Front. Microbiol.">
        <title>Genome Sequence of Desulfurella amilsii Strain TR1 and Comparative Genomics of Desulfurellaceae Family.</title>
        <authorList>
            <person name="Florentino A.P."/>
            <person name="Stams A.J."/>
            <person name="Sanchez-Andrea I."/>
        </authorList>
    </citation>
    <scope>NUCLEOTIDE SEQUENCE [LARGE SCALE GENOMIC DNA]</scope>
    <source>
        <strain evidence="5 6">TR1</strain>
    </source>
</reference>
<evidence type="ECO:0000313" key="5">
    <source>
        <dbReference type="EMBL" id="OSS41318.1"/>
    </source>
</evidence>
<dbReference type="PANTHER" id="PTHR43567:SF1">
    <property type="entry name" value="FLAVOREDOXIN"/>
    <property type="match status" value="1"/>
</dbReference>
<sequence>MPVSKEPPLVACAIGKKAYSCKLIESTKEFIINVPPKELKPQIYYCGFHSGSQVDKFKETGLTPQPARKVKAPIIDECVAYMECKVRQEIEAGDKRLFIGEVIEAYADKALVKRERNVKYAKGDFPKKIYGTRFREVQD</sequence>
<keyword evidence="2" id="KW-0285">Flavoprotein</keyword>
<dbReference type="GO" id="GO:0016646">
    <property type="term" value="F:oxidoreductase activity, acting on the CH-NH group of donors, NAD or NADP as acceptor"/>
    <property type="evidence" value="ECO:0007669"/>
    <property type="project" value="UniProtKB-ARBA"/>
</dbReference>